<reference evidence="9" key="1">
    <citation type="journal article" date="2021" name="J Fungi (Basel)">
        <title>Genomic and Metabolomic Analyses of the Marine Fungus Emericellopsis cladophorae: Insights into Saltwater Adaptability Mechanisms and Its Biosynthetic Potential.</title>
        <authorList>
            <person name="Goncalves M.F.M."/>
            <person name="Hilario S."/>
            <person name="Van de Peer Y."/>
            <person name="Esteves A.C."/>
            <person name="Alves A."/>
        </authorList>
    </citation>
    <scope>NUCLEOTIDE SEQUENCE</scope>
    <source>
        <strain evidence="9">MUM 19.33</strain>
    </source>
</reference>
<dbReference type="PANTHER" id="PTHR47416:SF8">
    <property type="entry name" value="BASIC-LEUCINE ZIPPER TRANSCRIPTION FACTOR E-RELATED"/>
    <property type="match status" value="1"/>
</dbReference>
<evidence type="ECO:0000256" key="2">
    <source>
        <dbReference type="ARBA" id="ARBA00007163"/>
    </source>
</evidence>
<keyword evidence="5" id="KW-0804">Transcription</keyword>
<gene>
    <name evidence="9" type="ORF">J7T54_006177</name>
</gene>
<dbReference type="SUPFAM" id="SSF57959">
    <property type="entry name" value="Leucine zipper domain"/>
    <property type="match status" value="1"/>
</dbReference>
<evidence type="ECO:0000256" key="7">
    <source>
        <dbReference type="SAM" id="MobiDB-lite"/>
    </source>
</evidence>
<evidence type="ECO:0000256" key="1">
    <source>
        <dbReference type="ARBA" id="ARBA00004123"/>
    </source>
</evidence>
<feature type="region of interest" description="Disordered" evidence="7">
    <location>
        <begin position="602"/>
        <end position="627"/>
    </location>
</feature>
<feature type="region of interest" description="Disordered" evidence="7">
    <location>
        <begin position="1"/>
        <end position="35"/>
    </location>
</feature>
<feature type="domain" description="BZIP" evidence="8">
    <location>
        <begin position="244"/>
        <end position="314"/>
    </location>
</feature>
<keyword evidence="4" id="KW-0238">DNA-binding</keyword>
<keyword evidence="6" id="KW-0539">Nucleus</keyword>
<evidence type="ECO:0000313" key="10">
    <source>
        <dbReference type="Proteomes" id="UP001055219"/>
    </source>
</evidence>
<evidence type="ECO:0000313" key="9">
    <source>
        <dbReference type="EMBL" id="KAI6785838.1"/>
    </source>
</evidence>
<dbReference type="AlphaFoldDB" id="A0A9P9Y9F7"/>
<dbReference type="InterPro" id="IPR004827">
    <property type="entry name" value="bZIP"/>
</dbReference>
<dbReference type="GeneID" id="75832655"/>
<evidence type="ECO:0000259" key="8">
    <source>
        <dbReference type="SMART" id="SM00338"/>
    </source>
</evidence>
<feature type="region of interest" description="Disordered" evidence="7">
    <location>
        <begin position="388"/>
        <end position="414"/>
    </location>
</feature>
<evidence type="ECO:0000256" key="6">
    <source>
        <dbReference type="ARBA" id="ARBA00023242"/>
    </source>
</evidence>
<protein>
    <recommendedName>
        <fullName evidence="8">BZIP domain-containing protein</fullName>
    </recommendedName>
</protein>
<feature type="region of interest" description="Disordered" evidence="7">
    <location>
        <begin position="178"/>
        <end position="227"/>
    </location>
</feature>
<dbReference type="Proteomes" id="UP001055219">
    <property type="component" value="Unassembled WGS sequence"/>
</dbReference>
<dbReference type="SMART" id="SM00338">
    <property type="entry name" value="BRLZ"/>
    <property type="match status" value="1"/>
</dbReference>
<reference evidence="9" key="2">
    <citation type="submission" date="2022-07" db="EMBL/GenBank/DDBJ databases">
        <authorList>
            <person name="Goncalves M.F.M."/>
            <person name="Hilario S."/>
            <person name="Van De Peer Y."/>
            <person name="Esteves A.C."/>
            <person name="Alves A."/>
        </authorList>
    </citation>
    <scope>NUCLEOTIDE SEQUENCE</scope>
    <source>
        <strain evidence="9">MUM 19.33</strain>
    </source>
</reference>
<proteinExistence type="inferred from homology"/>
<comment type="similarity">
    <text evidence="2">Belongs to the bZIP family.</text>
</comment>
<dbReference type="Gene3D" id="1.20.5.170">
    <property type="match status" value="1"/>
</dbReference>
<accession>A0A9P9Y9F7</accession>
<name>A0A9P9Y9F7_9HYPO</name>
<evidence type="ECO:0000256" key="3">
    <source>
        <dbReference type="ARBA" id="ARBA00023015"/>
    </source>
</evidence>
<evidence type="ECO:0000256" key="5">
    <source>
        <dbReference type="ARBA" id="ARBA00023163"/>
    </source>
</evidence>
<sequence length="627" mass="69057">MATSYAPTMQQQLSQQSHHSRQSQQQQLAFHSTRLSVDTKLPRSYYDGDVEQAAADSSAMDSGLEHSPQMGEALSDNFGVSGTPLFSPASKADDWSAVDMQSQPSNNPFFTQQQQQQFAEGLMSIDENDAADFDASNPWMLPAGQFMLDNNGFPFVNGAIAFNPHGNVFAGQENQQRPNIAPAASGTPGQVLPQSRSSGAGRPKKAPPMKPVQASSGGIRKKNARVDIPDNFTTDNIDGIIDNEKDPDTKKYYRHLKRLLRNRQAALDSRNRKKAHTAQLEDDRKHLTDYVTEQDDEIRKLRLQVEYMWKEKQDATEYIAQLSAERDNLIAAHTLETGELRKKIAVLTEHVHRIEGDPPTSTIPEPSTGGFDHMNDFVHGWDDVNSFGDNYPSQPQVKPEAPKSRPANNVVTSDKGTAQHGNFFFMLFLVGAFVLSRQSAPAIPPVSDAVRSASANLLDNVFKDAGVSTQTVEAVPAAPQASGTWNDPLSGMPVPEVGADTVSPSMLDNLVQPTVEQTNEQIFSLSTLQYANAQDDDYIDNSGLEHRPRRSLADAMTDALAAVDLSDAPKDAVADVYSRSLLWEQIPRKVVQDFARYVVASNSGSRQRHDGQQQQHQHHYPIAQEIS</sequence>
<feature type="compositionally biased region" description="Low complexity" evidence="7">
    <location>
        <begin position="10"/>
        <end position="28"/>
    </location>
</feature>
<dbReference type="CDD" id="cd14686">
    <property type="entry name" value="bZIP"/>
    <property type="match status" value="1"/>
</dbReference>
<dbReference type="OrthoDB" id="644067at2759"/>
<evidence type="ECO:0000256" key="4">
    <source>
        <dbReference type="ARBA" id="ARBA00023125"/>
    </source>
</evidence>
<dbReference type="GO" id="GO:0003700">
    <property type="term" value="F:DNA-binding transcription factor activity"/>
    <property type="evidence" value="ECO:0007669"/>
    <property type="project" value="InterPro"/>
</dbReference>
<dbReference type="GO" id="GO:0003677">
    <property type="term" value="F:DNA binding"/>
    <property type="evidence" value="ECO:0007669"/>
    <property type="project" value="UniProtKB-KW"/>
</dbReference>
<dbReference type="InterPro" id="IPR046347">
    <property type="entry name" value="bZIP_sf"/>
</dbReference>
<organism evidence="9 10">
    <name type="scientific">Emericellopsis cladophorae</name>
    <dbReference type="NCBI Taxonomy" id="2686198"/>
    <lineage>
        <taxon>Eukaryota</taxon>
        <taxon>Fungi</taxon>
        <taxon>Dikarya</taxon>
        <taxon>Ascomycota</taxon>
        <taxon>Pezizomycotina</taxon>
        <taxon>Sordariomycetes</taxon>
        <taxon>Hypocreomycetidae</taxon>
        <taxon>Hypocreales</taxon>
        <taxon>Bionectriaceae</taxon>
        <taxon>Emericellopsis</taxon>
    </lineage>
</organism>
<dbReference type="GO" id="GO:0005634">
    <property type="term" value="C:nucleus"/>
    <property type="evidence" value="ECO:0007669"/>
    <property type="project" value="UniProtKB-SubCell"/>
</dbReference>
<comment type="caution">
    <text evidence="9">The sequence shown here is derived from an EMBL/GenBank/DDBJ whole genome shotgun (WGS) entry which is preliminary data.</text>
</comment>
<dbReference type="PANTHER" id="PTHR47416">
    <property type="entry name" value="BASIC-LEUCINE ZIPPER TRANSCRIPTION FACTOR F-RELATED"/>
    <property type="match status" value="1"/>
</dbReference>
<dbReference type="EMBL" id="JAGIXG020000001">
    <property type="protein sequence ID" value="KAI6785838.1"/>
    <property type="molecule type" value="Genomic_DNA"/>
</dbReference>
<dbReference type="RefSeq" id="XP_051366694.1">
    <property type="nucleotide sequence ID" value="XM_051504642.1"/>
</dbReference>
<keyword evidence="3" id="KW-0805">Transcription regulation</keyword>
<keyword evidence="10" id="KW-1185">Reference proteome</keyword>
<comment type="subcellular location">
    <subcellularLocation>
        <location evidence="1">Nucleus</location>
    </subcellularLocation>
</comment>